<feature type="transmembrane region" description="Helical" evidence="8">
    <location>
        <begin position="239"/>
        <end position="265"/>
    </location>
</feature>
<feature type="transmembrane region" description="Helical" evidence="8">
    <location>
        <begin position="88"/>
        <end position="109"/>
    </location>
</feature>
<dbReference type="GO" id="GO:0022857">
    <property type="term" value="F:transmembrane transporter activity"/>
    <property type="evidence" value="ECO:0007669"/>
    <property type="project" value="InterPro"/>
</dbReference>
<keyword evidence="7 8" id="KW-0472">Membrane</keyword>
<dbReference type="CDD" id="cd06550">
    <property type="entry name" value="TM_ABC_iron-siderophores_like"/>
    <property type="match status" value="1"/>
</dbReference>
<dbReference type="EMBL" id="CBXV010000008">
    <property type="protein sequence ID" value="CDM66890.1"/>
    <property type="molecule type" value="Genomic_DNA"/>
</dbReference>
<keyword evidence="4" id="KW-1003">Cell membrane</keyword>
<proteinExistence type="inferred from homology"/>
<feature type="transmembrane region" description="Helical" evidence="8">
    <location>
        <begin position="60"/>
        <end position="81"/>
    </location>
</feature>
<feature type="transmembrane region" description="Helical" evidence="8">
    <location>
        <begin position="277"/>
        <end position="295"/>
    </location>
</feature>
<dbReference type="GO" id="GO:0005886">
    <property type="term" value="C:plasma membrane"/>
    <property type="evidence" value="ECO:0007669"/>
    <property type="project" value="UniProtKB-SubCell"/>
</dbReference>
<dbReference type="PANTHER" id="PTHR30472">
    <property type="entry name" value="FERRIC ENTEROBACTIN TRANSPORT SYSTEM PERMEASE PROTEIN"/>
    <property type="match status" value="1"/>
</dbReference>
<feature type="transmembrane region" description="Helical" evidence="8">
    <location>
        <begin position="189"/>
        <end position="209"/>
    </location>
</feature>
<evidence type="ECO:0000313" key="9">
    <source>
        <dbReference type="EMBL" id="CDM66890.1"/>
    </source>
</evidence>
<dbReference type="RefSeq" id="WP_041978390.1">
    <property type="nucleotide sequence ID" value="NZ_CBXV010000008.1"/>
</dbReference>
<name>A0A0B6X3L3_9BACT</name>
<feature type="transmembrane region" description="Helical" evidence="8">
    <location>
        <begin position="147"/>
        <end position="169"/>
    </location>
</feature>
<dbReference type="STRING" id="454194.PYK22_02931"/>
<dbReference type="SUPFAM" id="SSF81345">
    <property type="entry name" value="ABC transporter involved in vitamin B12 uptake, BtuC"/>
    <property type="match status" value="1"/>
</dbReference>
<protein>
    <submittedName>
        <fullName evidence="9">ABC-type Fe3+-siderophore transport system, permease component</fullName>
    </submittedName>
</protein>
<dbReference type="Proteomes" id="UP000031518">
    <property type="component" value="Unassembled WGS sequence"/>
</dbReference>
<sequence>MTKDATTVDRLRRAIFALSLFLLLSAFFALWIGYKPLTLAALQHDEATRTLFFRLRLPRVLMAATVGASLAIVGAALQALFRNPLAEPLTLGVSGGSALGAGIALALGWGTRVGGVPLVFLSAFAGALLSIWLVYRLARSGTIILPGALLLAGVVVNLISAAGVVIIQYVADFSRALQILRWSIGTLDIVGFDLLVRMLIFLIPGWIALLSLARDLHLIAVDEEVAASLGIDVQRSERIVYLVASLIVGVSVAVGGTIGFVGLIVPHAARSLFGEDVRVVLPCSFILGAAFLMIADAIARSALGAGELPVGAITALAGGPVFLWLLRKQQRDAAM</sequence>
<comment type="subcellular location">
    <subcellularLocation>
        <location evidence="1">Cell membrane</location>
        <topology evidence="1">Multi-pass membrane protein</topology>
    </subcellularLocation>
</comment>
<evidence type="ECO:0000256" key="8">
    <source>
        <dbReference type="SAM" id="Phobius"/>
    </source>
</evidence>
<evidence type="ECO:0000256" key="3">
    <source>
        <dbReference type="ARBA" id="ARBA00022448"/>
    </source>
</evidence>
<accession>A0A0B6X3L3</accession>
<evidence type="ECO:0000256" key="1">
    <source>
        <dbReference type="ARBA" id="ARBA00004651"/>
    </source>
</evidence>
<dbReference type="AlphaFoldDB" id="A0A0B6X3L3"/>
<evidence type="ECO:0000256" key="5">
    <source>
        <dbReference type="ARBA" id="ARBA00022692"/>
    </source>
</evidence>
<feature type="transmembrane region" description="Helical" evidence="8">
    <location>
        <begin position="115"/>
        <end position="135"/>
    </location>
</feature>
<feature type="transmembrane region" description="Helical" evidence="8">
    <location>
        <begin position="14"/>
        <end position="34"/>
    </location>
</feature>
<keyword evidence="10" id="KW-1185">Reference proteome</keyword>
<gene>
    <name evidence="9" type="ORF">PYK22_02931</name>
</gene>
<organism evidence="9 10">
    <name type="scientific">Pyrinomonas methylaliphatogenes</name>
    <dbReference type="NCBI Taxonomy" id="454194"/>
    <lineage>
        <taxon>Bacteria</taxon>
        <taxon>Pseudomonadati</taxon>
        <taxon>Acidobacteriota</taxon>
        <taxon>Blastocatellia</taxon>
        <taxon>Blastocatellales</taxon>
        <taxon>Pyrinomonadaceae</taxon>
        <taxon>Pyrinomonas</taxon>
    </lineage>
</organism>
<evidence type="ECO:0000256" key="7">
    <source>
        <dbReference type="ARBA" id="ARBA00023136"/>
    </source>
</evidence>
<evidence type="ECO:0000313" key="10">
    <source>
        <dbReference type="Proteomes" id="UP000031518"/>
    </source>
</evidence>
<comment type="similarity">
    <text evidence="2">Belongs to the binding-protein-dependent transport system permease family. FecCD subfamily.</text>
</comment>
<keyword evidence="5 8" id="KW-0812">Transmembrane</keyword>
<evidence type="ECO:0000256" key="4">
    <source>
        <dbReference type="ARBA" id="ARBA00022475"/>
    </source>
</evidence>
<reference evidence="9 10" key="1">
    <citation type="submission" date="2013-12" db="EMBL/GenBank/DDBJ databases">
        <authorList>
            <person name="Stott M."/>
        </authorList>
    </citation>
    <scope>NUCLEOTIDE SEQUENCE [LARGE SCALE GENOMIC DNA]</scope>
    <source>
        <strain evidence="9 10">K22</strain>
    </source>
</reference>
<dbReference type="Pfam" id="PF01032">
    <property type="entry name" value="FecCD"/>
    <property type="match status" value="1"/>
</dbReference>
<keyword evidence="6 8" id="KW-1133">Transmembrane helix</keyword>
<dbReference type="OrthoDB" id="9792889at2"/>
<dbReference type="PANTHER" id="PTHR30472:SF25">
    <property type="entry name" value="ABC TRANSPORTER PERMEASE PROTEIN MJ0876-RELATED"/>
    <property type="match status" value="1"/>
</dbReference>
<feature type="transmembrane region" description="Helical" evidence="8">
    <location>
        <begin position="307"/>
        <end position="326"/>
    </location>
</feature>
<evidence type="ECO:0000256" key="6">
    <source>
        <dbReference type="ARBA" id="ARBA00022989"/>
    </source>
</evidence>
<dbReference type="InterPro" id="IPR000522">
    <property type="entry name" value="ABC_transptr_permease_BtuC"/>
</dbReference>
<dbReference type="Gene3D" id="1.10.3470.10">
    <property type="entry name" value="ABC transporter involved in vitamin B12 uptake, BtuC"/>
    <property type="match status" value="1"/>
</dbReference>
<keyword evidence="3" id="KW-0813">Transport</keyword>
<evidence type="ECO:0000256" key="2">
    <source>
        <dbReference type="ARBA" id="ARBA00007935"/>
    </source>
</evidence>
<dbReference type="InterPro" id="IPR037294">
    <property type="entry name" value="ABC_BtuC-like"/>
</dbReference>
<reference evidence="9 10" key="2">
    <citation type="submission" date="2015-01" db="EMBL/GenBank/DDBJ databases">
        <title>Complete genome sequence of Pyrinomonas methylaliphatogenes type strain K22T.</title>
        <authorList>
            <person name="Lee K.C.Y."/>
            <person name="Power J.F."/>
            <person name="Dunfield P.F."/>
            <person name="Morgan X.C."/>
            <person name="Huttenhower C."/>
            <person name="Stott M.B."/>
        </authorList>
    </citation>
    <scope>NUCLEOTIDE SEQUENCE [LARGE SCALE GENOMIC DNA]</scope>
    <source>
        <strain evidence="9 10">K22</strain>
    </source>
</reference>